<dbReference type="GO" id="GO:0005634">
    <property type="term" value="C:nucleus"/>
    <property type="evidence" value="ECO:0007669"/>
    <property type="project" value="UniProtKB-SubCell"/>
</dbReference>
<gene>
    <name evidence="7" type="ORF">F3Y22_tig00111794pilonHSYRG00054</name>
</gene>
<accession>A0A6A2YGK0</accession>
<dbReference type="EMBL" id="VEPZ02001429">
    <property type="protein sequence ID" value="KAE8673304.1"/>
    <property type="molecule type" value="Genomic_DNA"/>
</dbReference>
<evidence type="ECO:0000256" key="3">
    <source>
        <dbReference type="ARBA" id="ARBA00023163"/>
    </source>
</evidence>
<evidence type="ECO:0000256" key="2">
    <source>
        <dbReference type="ARBA" id="ARBA00023015"/>
    </source>
</evidence>
<name>A0A6A2YGK0_HIBSY</name>
<proteinExistence type="predicted"/>
<dbReference type="InterPro" id="IPR046955">
    <property type="entry name" value="PHR1-like"/>
</dbReference>
<dbReference type="FunFam" id="1.10.10.60:FF:000002">
    <property type="entry name" value="Myb family transcription factor"/>
    <property type="match status" value="1"/>
</dbReference>
<dbReference type="InterPro" id="IPR001005">
    <property type="entry name" value="SANT/Myb"/>
</dbReference>
<organism evidence="7 8">
    <name type="scientific">Hibiscus syriacus</name>
    <name type="common">Rose of Sharon</name>
    <dbReference type="NCBI Taxonomy" id="106335"/>
    <lineage>
        <taxon>Eukaryota</taxon>
        <taxon>Viridiplantae</taxon>
        <taxon>Streptophyta</taxon>
        <taxon>Embryophyta</taxon>
        <taxon>Tracheophyta</taxon>
        <taxon>Spermatophyta</taxon>
        <taxon>Magnoliopsida</taxon>
        <taxon>eudicotyledons</taxon>
        <taxon>Gunneridae</taxon>
        <taxon>Pentapetalae</taxon>
        <taxon>rosids</taxon>
        <taxon>malvids</taxon>
        <taxon>Malvales</taxon>
        <taxon>Malvaceae</taxon>
        <taxon>Malvoideae</taxon>
        <taxon>Hibiscus</taxon>
    </lineage>
</organism>
<comment type="caution">
    <text evidence="7">The sequence shown here is derived from an EMBL/GenBank/DDBJ whole genome shotgun (WGS) entry which is preliminary data.</text>
</comment>
<evidence type="ECO:0000313" key="7">
    <source>
        <dbReference type="EMBL" id="KAE8673304.1"/>
    </source>
</evidence>
<evidence type="ECO:0000313" key="8">
    <source>
        <dbReference type="Proteomes" id="UP000436088"/>
    </source>
</evidence>
<dbReference type="GO" id="GO:0003743">
    <property type="term" value="F:translation initiation factor activity"/>
    <property type="evidence" value="ECO:0007669"/>
    <property type="project" value="UniProtKB-KW"/>
</dbReference>
<feature type="domain" description="HTH myb-type" evidence="6">
    <location>
        <begin position="60"/>
        <end position="120"/>
    </location>
</feature>
<dbReference type="Pfam" id="PF00249">
    <property type="entry name" value="Myb_DNA-binding"/>
    <property type="match status" value="1"/>
</dbReference>
<sequence>MCAMLFGHKCSSFDLNEDCCNDEILSIEEGDEIENRNEGSTSSNDNNEGNDRRRVRKYVKSKLPRLRWTHDLHLSFVRAVERLGGQERATPKLVLQLMNVRGLSIAHVKSHLQMYRCKKLDEAGQSEVQQLSQANDLCCHPNQNHGKFGPIRAFGGRFIEHERCYSTRPYEDNLGNKHDSMSKFSSCRTELNRNKLVKDREWLPDLQLSLSRRIKLFDDGKSIHYKDTQEINTQLSLS</sequence>
<comment type="subcellular location">
    <subcellularLocation>
        <location evidence="1">Nucleus</location>
    </subcellularLocation>
</comment>
<dbReference type="NCBIfam" id="TIGR01557">
    <property type="entry name" value="myb_SHAQKYF"/>
    <property type="match status" value="1"/>
</dbReference>
<evidence type="ECO:0000256" key="1">
    <source>
        <dbReference type="ARBA" id="ARBA00004123"/>
    </source>
</evidence>
<reference evidence="7" key="1">
    <citation type="submission" date="2019-09" db="EMBL/GenBank/DDBJ databases">
        <title>Draft genome information of white flower Hibiscus syriacus.</title>
        <authorList>
            <person name="Kim Y.-M."/>
        </authorList>
    </citation>
    <scope>NUCLEOTIDE SEQUENCE [LARGE SCALE GENOMIC DNA]</scope>
    <source>
        <strain evidence="7">YM2019G1</strain>
    </source>
</reference>
<protein>
    <submittedName>
        <fullName evidence="7">Transcription initiation factor TFIID subunit 11</fullName>
    </submittedName>
</protein>
<dbReference type="AlphaFoldDB" id="A0A6A2YGK0"/>
<dbReference type="PANTHER" id="PTHR31314">
    <property type="entry name" value="MYB FAMILY TRANSCRIPTION FACTOR PHL7-LIKE"/>
    <property type="match status" value="1"/>
</dbReference>
<dbReference type="InterPro" id="IPR006447">
    <property type="entry name" value="Myb_dom_plants"/>
</dbReference>
<dbReference type="GO" id="GO:0003677">
    <property type="term" value="F:DNA binding"/>
    <property type="evidence" value="ECO:0007669"/>
    <property type="project" value="InterPro"/>
</dbReference>
<dbReference type="SUPFAM" id="SSF46689">
    <property type="entry name" value="Homeodomain-like"/>
    <property type="match status" value="1"/>
</dbReference>
<dbReference type="PROSITE" id="PS51294">
    <property type="entry name" value="HTH_MYB"/>
    <property type="match status" value="1"/>
</dbReference>
<dbReference type="Gene3D" id="1.10.10.60">
    <property type="entry name" value="Homeodomain-like"/>
    <property type="match status" value="1"/>
</dbReference>
<keyword evidence="8" id="KW-1185">Reference proteome</keyword>
<dbReference type="PANTHER" id="PTHR31314:SF128">
    <property type="entry name" value="OS11G0106100 PROTEIN"/>
    <property type="match status" value="1"/>
</dbReference>
<evidence type="ECO:0000259" key="6">
    <source>
        <dbReference type="PROSITE" id="PS51294"/>
    </source>
</evidence>
<feature type="compositionally biased region" description="Polar residues" evidence="5">
    <location>
        <begin position="38"/>
        <end position="47"/>
    </location>
</feature>
<keyword evidence="2" id="KW-0805">Transcription regulation</keyword>
<feature type="region of interest" description="Disordered" evidence="5">
    <location>
        <begin position="31"/>
        <end position="54"/>
    </location>
</feature>
<dbReference type="InterPro" id="IPR009057">
    <property type="entry name" value="Homeodomain-like_sf"/>
</dbReference>
<dbReference type="GO" id="GO:0003700">
    <property type="term" value="F:DNA-binding transcription factor activity"/>
    <property type="evidence" value="ECO:0007669"/>
    <property type="project" value="InterPro"/>
</dbReference>
<dbReference type="Proteomes" id="UP000436088">
    <property type="component" value="Unassembled WGS sequence"/>
</dbReference>
<dbReference type="InterPro" id="IPR017930">
    <property type="entry name" value="Myb_dom"/>
</dbReference>
<evidence type="ECO:0000256" key="5">
    <source>
        <dbReference type="SAM" id="MobiDB-lite"/>
    </source>
</evidence>
<evidence type="ECO:0000256" key="4">
    <source>
        <dbReference type="ARBA" id="ARBA00023242"/>
    </source>
</evidence>
<keyword evidence="4" id="KW-0539">Nucleus</keyword>
<keyword evidence="3" id="KW-0804">Transcription</keyword>